<gene>
    <name evidence="2" type="ORF">OG849_26555</name>
</gene>
<feature type="transmembrane region" description="Helical" evidence="1">
    <location>
        <begin position="26"/>
        <end position="42"/>
    </location>
</feature>
<proteinExistence type="predicted"/>
<dbReference type="Proteomes" id="UP001356428">
    <property type="component" value="Chromosome"/>
</dbReference>
<organism evidence="2 3">
    <name type="scientific">Streptomyces cyaneofuscatus</name>
    <dbReference type="NCBI Taxonomy" id="66883"/>
    <lineage>
        <taxon>Bacteria</taxon>
        <taxon>Bacillati</taxon>
        <taxon>Actinomycetota</taxon>
        <taxon>Actinomycetes</taxon>
        <taxon>Kitasatosporales</taxon>
        <taxon>Streptomycetaceae</taxon>
        <taxon>Streptomyces</taxon>
    </lineage>
</organism>
<sequence>MLVLVAALLLLGIALGAVAQLPVPVSLAAGAVIGCWLLIFAARERHARRAR</sequence>
<evidence type="ECO:0000313" key="3">
    <source>
        <dbReference type="Proteomes" id="UP001356428"/>
    </source>
</evidence>
<reference evidence="2 3" key="1">
    <citation type="submission" date="2022-10" db="EMBL/GenBank/DDBJ databases">
        <title>The complete genomes of actinobacterial strains from the NBC collection.</title>
        <authorList>
            <person name="Joergensen T.S."/>
            <person name="Alvarez Arevalo M."/>
            <person name="Sterndorff E.B."/>
            <person name="Faurdal D."/>
            <person name="Vuksanovic O."/>
            <person name="Mourched A.-S."/>
            <person name="Charusanti P."/>
            <person name="Shaw S."/>
            <person name="Blin K."/>
            <person name="Weber T."/>
        </authorList>
    </citation>
    <scope>NUCLEOTIDE SEQUENCE [LARGE SCALE GENOMIC DNA]</scope>
    <source>
        <strain evidence="2 3">NBC 01792</strain>
    </source>
</reference>
<evidence type="ECO:0000313" key="2">
    <source>
        <dbReference type="EMBL" id="WSB10553.1"/>
    </source>
</evidence>
<accession>A0ABZ1F2A3</accession>
<keyword evidence="1" id="KW-0472">Membrane</keyword>
<keyword evidence="1" id="KW-0812">Transmembrane</keyword>
<dbReference type="EMBL" id="CP109083">
    <property type="protein sequence ID" value="WSB10553.1"/>
    <property type="molecule type" value="Genomic_DNA"/>
</dbReference>
<dbReference type="RefSeq" id="WP_326703365.1">
    <property type="nucleotide sequence ID" value="NZ_CP108861.1"/>
</dbReference>
<keyword evidence="1" id="KW-1133">Transmembrane helix</keyword>
<protein>
    <recommendedName>
        <fullName evidence="4">Small hydrophobic membrane protein</fullName>
    </recommendedName>
</protein>
<keyword evidence="3" id="KW-1185">Reference proteome</keyword>
<evidence type="ECO:0008006" key="4">
    <source>
        <dbReference type="Google" id="ProtNLM"/>
    </source>
</evidence>
<name>A0ABZ1F2A3_9ACTN</name>
<evidence type="ECO:0000256" key="1">
    <source>
        <dbReference type="SAM" id="Phobius"/>
    </source>
</evidence>